<dbReference type="InterPro" id="IPR002999">
    <property type="entry name" value="Tudor"/>
</dbReference>
<evidence type="ECO:0000313" key="2">
    <source>
        <dbReference type="EMBL" id="CAH2217971.1"/>
    </source>
</evidence>
<dbReference type="PANTHER" id="PTHR16442:SF1">
    <property type="entry name" value="RING FINGER PROTEIN 17"/>
    <property type="match status" value="1"/>
</dbReference>
<dbReference type="InterPro" id="IPR035437">
    <property type="entry name" value="SNase_OB-fold_sf"/>
</dbReference>
<keyword evidence="3" id="KW-1185">Reference proteome</keyword>
<dbReference type="GO" id="GO:0005737">
    <property type="term" value="C:cytoplasm"/>
    <property type="evidence" value="ECO:0007669"/>
    <property type="project" value="UniProtKB-ARBA"/>
</dbReference>
<evidence type="ECO:0000313" key="3">
    <source>
        <dbReference type="Proteomes" id="UP000838756"/>
    </source>
</evidence>
<organism evidence="2 3">
    <name type="scientific">Pararge aegeria aegeria</name>
    <dbReference type="NCBI Taxonomy" id="348720"/>
    <lineage>
        <taxon>Eukaryota</taxon>
        <taxon>Metazoa</taxon>
        <taxon>Ecdysozoa</taxon>
        <taxon>Arthropoda</taxon>
        <taxon>Hexapoda</taxon>
        <taxon>Insecta</taxon>
        <taxon>Pterygota</taxon>
        <taxon>Neoptera</taxon>
        <taxon>Endopterygota</taxon>
        <taxon>Lepidoptera</taxon>
        <taxon>Glossata</taxon>
        <taxon>Ditrysia</taxon>
        <taxon>Papilionoidea</taxon>
        <taxon>Nymphalidae</taxon>
        <taxon>Satyrinae</taxon>
        <taxon>Satyrini</taxon>
        <taxon>Parargina</taxon>
        <taxon>Pararge</taxon>
    </lineage>
</organism>
<name>A0A8S4QRE3_9NEOP</name>
<dbReference type="Pfam" id="PF00567">
    <property type="entry name" value="TUDOR"/>
    <property type="match status" value="1"/>
</dbReference>
<dbReference type="EMBL" id="CAKXAJ010018874">
    <property type="protein sequence ID" value="CAH2217971.1"/>
    <property type="molecule type" value="Genomic_DNA"/>
</dbReference>
<reference evidence="2" key="1">
    <citation type="submission" date="2022-03" db="EMBL/GenBank/DDBJ databases">
        <authorList>
            <person name="Lindestad O."/>
        </authorList>
    </citation>
    <scope>NUCLEOTIDE SEQUENCE</scope>
</reference>
<dbReference type="Proteomes" id="UP000838756">
    <property type="component" value="Unassembled WGS sequence"/>
</dbReference>
<dbReference type="Gene3D" id="2.30.30.140">
    <property type="match status" value="1"/>
</dbReference>
<dbReference type="OrthoDB" id="407432at2759"/>
<feature type="domain" description="Tudor" evidence="1">
    <location>
        <begin position="21"/>
        <end position="138"/>
    </location>
</feature>
<dbReference type="SUPFAM" id="SSF63748">
    <property type="entry name" value="Tudor/PWWP/MBT"/>
    <property type="match status" value="2"/>
</dbReference>
<accession>A0A8S4QRE3</accession>
<dbReference type="AlphaFoldDB" id="A0A8S4QRE3"/>
<dbReference type="Gene3D" id="2.40.50.90">
    <property type="match status" value="1"/>
</dbReference>
<protein>
    <submittedName>
        <fullName evidence="2">Jg26083 protein</fullName>
    </submittedName>
</protein>
<sequence>MENIIKEVMAEVSATKFNKDSYHWMDVTCIKDPHNFYVRPKNCSEFLHIVETTKPTDKVQNITKNKLILFNWGYFCRVKKYLRGLITNAKTRNNNIQCDIWTVDYGHTEKDVPIQHIWQCNQLFSQVPPLVYICQLSNCYPIHDETNNRRFSAAAIKAFKFFVANEPAKIDVVGHSGKKLIVVLVNSNPYDIATLMAIRAFSVVGGVKDTIQWNPTIISRQVQFLFKEINVNQTLHVRMQSGKSFGEFYVSSISDYRKYLKEIDIIQFYARREFVLFNHNIVEGVPVCAKDEERDVYERGFIKKINMPEKKAIVQLVDWGRDEEYPFTMLKYMPSVIFRMPVLTIFCSARRSNQWGADLETFLTPGYEFLITIKHLGCKFECPNSVEIFPLDNHTINRGDLRF</sequence>
<comment type="caution">
    <text evidence="2">The sequence shown here is derived from an EMBL/GenBank/DDBJ whole genome shotgun (WGS) entry which is preliminary data.</text>
</comment>
<evidence type="ECO:0000259" key="1">
    <source>
        <dbReference type="Pfam" id="PF00567"/>
    </source>
</evidence>
<dbReference type="PANTHER" id="PTHR16442">
    <property type="entry name" value="RING FINGER PROTEIN 17"/>
    <property type="match status" value="1"/>
</dbReference>
<proteinExistence type="predicted"/>
<gene>
    <name evidence="2" type="primary">jg26083</name>
    <name evidence="2" type="ORF">PAEG_LOCUS5847</name>
</gene>